<dbReference type="InterPro" id="IPR055100">
    <property type="entry name" value="GNAT_LYC1-like"/>
</dbReference>
<accession>A0A7S9PSM4</accession>
<organism evidence="2 3">
    <name type="scientific">Epichloe festucae (strain Fl1)</name>
    <dbReference type="NCBI Taxonomy" id="877507"/>
    <lineage>
        <taxon>Eukaryota</taxon>
        <taxon>Fungi</taxon>
        <taxon>Dikarya</taxon>
        <taxon>Ascomycota</taxon>
        <taxon>Pezizomycotina</taxon>
        <taxon>Sordariomycetes</taxon>
        <taxon>Hypocreomycetidae</taxon>
        <taxon>Hypocreales</taxon>
        <taxon>Clavicipitaceae</taxon>
        <taxon>Epichloe</taxon>
    </lineage>
</organism>
<dbReference type="EMBL" id="CP031385">
    <property type="protein sequence ID" value="QPG94683.1"/>
    <property type="molecule type" value="Genomic_DNA"/>
</dbReference>
<dbReference type="Gene3D" id="3.40.630.30">
    <property type="match status" value="1"/>
</dbReference>
<dbReference type="PANTHER" id="PTHR34815">
    <property type="entry name" value="LYSINE ACETYLTRANSFERASE"/>
    <property type="match status" value="1"/>
</dbReference>
<keyword evidence="3" id="KW-1185">Reference proteome</keyword>
<evidence type="ECO:0000313" key="2">
    <source>
        <dbReference type="EMBL" id="QPG94683.1"/>
    </source>
</evidence>
<dbReference type="Proteomes" id="UP000594364">
    <property type="component" value="Chromosome 1"/>
</dbReference>
<dbReference type="AlphaFoldDB" id="A0A7S9PSM4"/>
<proteinExistence type="predicted"/>
<name>A0A7S9PSM4_EPIFF</name>
<reference evidence="2 3" key="1">
    <citation type="journal article" date="2018" name="PLoS Genet.">
        <title>Repeat elements organise 3D genome structure and mediate transcription in the filamentous fungus Epichloe festucae.</title>
        <authorList>
            <person name="Winter D.J."/>
            <person name="Ganley A.R.D."/>
            <person name="Young C.A."/>
            <person name="Liachko I."/>
            <person name="Schardl C.L."/>
            <person name="Dupont P.Y."/>
            <person name="Berry D."/>
            <person name="Ram A."/>
            <person name="Scott B."/>
            <person name="Cox M.P."/>
        </authorList>
    </citation>
    <scope>NUCLEOTIDE SEQUENCE [LARGE SCALE GENOMIC DNA]</scope>
    <source>
        <strain evidence="2 3">Fl1</strain>
    </source>
</reference>
<dbReference type="Pfam" id="PF22998">
    <property type="entry name" value="GNAT_LYC1-like"/>
    <property type="match status" value="1"/>
</dbReference>
<evidence type="ECO:0000259" key="1">
    <source>
        <dbReference type="Pfam" id="PF22998"/>
    </source>
</evidence>
<evidence type="ECO:0000313" key="3">
    <source>
        <dbReference type="Proteomes" id="UP000594364"/>
    </source>
</evidence>
<protein>
    <recommendedName>
        <fullName evidence="1">LYC1 C-terminal domain-containing protein</fullName>
    </recommendedName>
</protein>
<dbReference type="PANTHER" id="PTHR34815:SF2">
    <property type="entry name" value="N-ACETYLTRANSFERASE DOMAIN-CONTAINING PROTEIN"/>
    <property type="match status" value="1"/>
</dbReference>
<dbReference type="OrthoDB" id="2020070at2759"/>
<dbReference type="InterPro" id="IPR053013">
    <property type="entry name" value="LAT"/>
</dbReference>
<sequence>MEDFEMMTNAMQPQVLVNTGSGIAMALPGASSKSPSLILARATPDERVKTWMRHQPFWGSIYTPQEYVGREERLLTCRLSRDGGLTNWILTQDANSTTTTTRPILSSMETYRKRAIVRDTTGTVRDVTAHGVATVFTSQHHRRKGYSSKMLSLLGDTLAQQQSREQGSAEFSILFSDIGKTFYAQNQWMPFPSTHLSFPVSPFTTKHDASLTPITNDNLPMVAELDEHVLRNKSAAPPAPPNTVRVAILPDLATYEWHFAREAILSSHLLGKVPSIHGALYTPAGLPGSRVWMLWSPSVSGGRQDPGKNVMNILHFAIEDDAIPDDDLANAFESIMGLAHTQAREWLCPKIDMWNPDDRTQNLARHIVNLRSELVVRETSCIASLRWFGEGSVSGVEWVDNQKFEWC</sequence>
<gene>
    <name evidence="2" type="ORF">C2857_006718</name>
</gene>
<feature type="domain" description="LYC1 C-terminal" evidence="1">
    <location>
        <begin position="195"/>
        <end position="407"/>
    </location>
</feature>